<keyword evidence="3" id="KW-1185">Reference proteome</keyword>
<feature type="non-terminal residue" evidence="2">
    <location>
        <position position="219"/>
    </location>
</feature>
<feature type="signal peptide" evidence="1">
    <location>
        <begin position="1"/>
        <end position="21"/>
    </location>
</feature>
<proteinExistence type="predicted"/>
<organism evidence="2 3">
    <name type="scientific">Stegodyphus mimosarum</name>
    <name type="common">African social velvet spider</name>
    <dbReference type="NCBI Taxonomy" id="407821"/>
    <lineage>
        <taxon>Eukaryota</taxon>
        <taxon>Metazoa</taxon>
        <taxon>Ecdysozoa</taxon>
        <taxon>Arthropoda</taxon>
        <taxon>Chelicerata</taxon>
        <taxon>Arachnida</taxon>
        <taxon>Araneae</taxon>
        <taxon>Araneomorphae</taxon>
        <taxon>Entelegynae</taxon>
        <taxon>Eresoidea</taxon>
        <taxon>Eresidae</taxon>
        <taxon>Stegodyphus</taxon>
    </lineage>
</organism>
<keyword evidence="1" id="KW-0732">Signal</keyword>
<dbReference type="EMBL" id="KK114844">
    <property type="protein sequence ID" value="KFM63470.1"/>
    <property type="molecule type" value="Genomic_DNA"/>
</dbReference>
<accession>A0A087TED1</accession>
<dbReference type="OrthoDB" id="10300847at2759"/>
<evidence type="ECO:0000313" key="3">
    <source>
        <dbReference type="Proteomes" id="UP000054359"/>
    </source>
</evidence>
<dbReference type="Proteomes" id="UP000054359">
    <property type="component" value="Unassembled WGS sequence"/>
</dbReference>
<evidence type="ECO:0000313" key="2">
    <source>
        <dbReference type="EMBL" id="KFM63470.1"/>
    </source>
</evidence>
<protein>
    <submittedName>
        <fullName evidence="2">Uncharacterized protein</fullName>
    </submittedName>
</protein>
<dbReference type="OMA" id="ECSINDD"/>
<dbReference type="AlphaFoldDB" id="A0A087TED1"/>
<name>A0A087TED1_STEMI</name>
<evidence type="ECO:0000256" key="1">
    <source>
        <dbReference type="SAM" id="SignalP"/>
    </source>
</evidence>
<reference evidence="2 3" key="1">
    <citation type="submission" date="2013-11" db="EMBL/GenBank/DDBJ databases">
        <title>Genome sequencing of Stegodyphus mimosarum.</title>
        <authorList>
            <person name="Bechsgaard J."/>
        </authorList>
    </citation>
    <scope>NUCLEOTIDE SEQUENCE [LARGE SCALE GENOMIC DNA]</scope>
</reference>
<gene>
    <name evidence="2" type="ORF">X975_09270</name>
</gene>
<sequence length="219" mass="25588">MKFQLLSCVFIMPVLLFVTRAQYNECSINDDNCTFYGRDVELYMDLLWNLESGISTTLNLPDHSWDTLKFYNGSLTQVFSESDLDCVCLLHELKDKVYVTYNLVSPIDVSYSWEIFSDKSKLQGSTTISTEVLDMKMYLLDYRDGGYKIEDVVIEQQDVYSYYSEGAFSDFLEHLPKEVYNAIMKGPLKRLMEKTLLKAFSDRLKEMYRSRNRTSNNLI</sequence>
<feature type="chain" id="PRO_5001829569" evidence="1">
    <location>
        <begin position="22"/>
        <end position="219"/>
    </location>
</feature>